<reference evidence="4" key="1">
    <citation type="journal article" date="2023" name="Commun. Biol.">
        <title>Genome analysis of Parmales, the sister group of diatoms, reveals the evolutionary specialization of diatoms from phago-mixotrophs to photoautotrophs.</title>
        <authorList>
            <person name="Ban H."/>
            <person name="Sato S."/>
            <person name="Yoshikawa S."/>
            <person name="Yamada K."/>
            <person name="Nakamura Y."/>
            <person name="Ichinomiya M."/>
            <person name="Sato N."/>
            <person name="Blanc-Mathieu R."/>
            <person name="Endo H."/>
            <person name="Kuwata A."/>
            <person name="Ogata H."/>
        </authorList>
    </citation>
    <scope>NUCLEOTIDE SEQUENCE [LARGE SCALE GENOMIC DNA]</scope>
</reference>
<dbReference type="Proteomes" id="UP001162640">
    <property type="component" value="Unassembled WGS sequence"/>
</dbReference>
<dbReference type="InterPro" id="IPR001879">
    <property type="entry name" value="GPCR_2_extracellular_dom"/>
</dbReference>
<sequence>MPSPSAPRLLPLLLPLLGLLPMAAEATETCFTWHLADSYGDGWGSGLKLWTSADAPVDSYVSVSDVGLASGTGSTQEWCTENSGCFTVNFGCTTSYCSYTDEASWSLKLDDDVVSSGGGYSLGGTEETEVCLPFPETEAPTPSGFTTAPTPTPAPTQDLTCFTFELIDSYGDGWGGMEIGVEPGAEGPGFTLQTGMTLSTGTLATEEWCTLNDQCYDITFACGSSYCSYTSEASWALKLDGNLVSSGGGYTVSDPEVTRVCFPFVVTDSPTPAPTFTVAPTQTPAELVCFDLWIYDTYGDGWCYGASSINAVECNALSVTSDSAGFSNTEYQDMIIENFATLDAYGSMDKSRASTEICMPNSGTYSFTISDGDGYPGEASWELWYGGTSLFDSGSGLGTTVVTLGVDFTDSPTTAPTNAPTQEPTMGATATMAPTATTETFKLKMYDSSGNGWREAVFLQIDFKASERKQFYTLDDAMDFYAAACEYASSHCDYTTRNIMLQNEGAWDIKLKLNSDHGSTADLAEASYELIDISSGLLVATGKGGDAKSTFTLPFETSNAVAAITAAPTEAPVCDVIDCDNDCLLNDDSGYYPVNYTAKLYDTYCDYSSWGTNYNCKRLNYDNGACDDYLSSYTCDDDHLSYPGQLETISQHCCDVLVDMEAAFGSSYDFSDASTTDSELTALGSILCSSKCFLEARKVALNVDPALGVALNGMCDVNTDAPTLAPTVSPTTSDWTKAPTQAPTTCSGFTDCNGVCWPSDSNWCTAQGSCEAFIVYWTGDTFCDNSGSSPNFACAEYDYDGGACDVPLDFTDCDGTDYYEGDCVSLGFDTCTEYLASKKGDGTCDNMLLCADHDFDAGDCASMECAIAGVPMGTTSGECCVSLETAANMIFEGTFSPTSYANAGYCGRGCGPISVVGMNIVDMLLGTSQQDEFIQECLLLGYDLRGGISLITTNTTGAARFNFTADAGFTGWSSEDVPANTTMSSDVVILEIDVRIPFSISRIDVDSTIAFPVTQTIALVNELVASGIDGVAEGDIFMQFREPTSEEAAATRRLEAMRERKWPVQPLYIPSEASRGLEDSMCSVLSFEIAVVSSECCTKIEGAAIPLYIDPTASSSSFADSTLCTGNCYDAVVQTMLMAEDQLPDRDLVQPFVDECYANHGGSGSINTPAPTGAPTMSPTIPEATPAPTSTDTELIAEVLMTPRFDKSYFEDRTYSEVMRKVLYDTRQAAFGSEVMRNATIVSWSTDTISLNVQSGKEGQNEKLDCLFLGAFPLGITDYDCCLTLNTLAPRMFFAESSSITSTAFFANEATCSGSCVLTTISALQKAEEPPFDKGDAAQPFIDACFEVFDEELQELYPKSTQAPTAAPLLDSILCQTNDCKDATNRFLSLYPPSTTRDYPQDFGNICGGQLAESTMDCFVPNPGDPDGPVVELGVISRDCCQSVKRLTNIIIDFKDQDGGIGVDLSPQFAKATTCGDKCKTAMDAILVASEQLLGIETLVSPFDDECDQLEVCTALGNDLGMTTASCCTDLNAVAVTIISESKRTVAANADRCNTRWACFDKFALGLGYAEQQLELELVLQPFLDECEPIQAEQDDIIEGYEFDTIDASSNLDDAFAALETIPSYGKVLQKFCNYPTTCETDDLTCISDILGVDSIHHPSVIVLFSGLCPCVGSLEACSDCVEKVDETVGLCLAQAFVDVTIEASMSASGLEVPEEGSVELLLLVTVLEEAIKWTVGDKSSDVKITSIGGMSIGGRRRVLTGGRVLGDTTIEFEITVPLSCDTSACEEHESMGAGKLAQVNEALTSKTGEGCTHRCFSSNVAAAATLVEMKNPDLDVDWSEMSTVTSAMTVSGVEINEEVDYGEPTQDFPNFASQEPVINEDGGDGDGTDGFSIIGNLHGLGPELAELEQVMLKEKDDIIDNDIEADMRAVLLNALRLNAKRIVDRQKISDTREEKQRGALQSPEEGITALVTMKKTTEEKYERRTLGVDPNTFMDFGITVV</sequence>
<proteinExistence type="predicted"/>
<evidence type="ECO:0000256" key="1">
    <source>
        <dbReference type="SAM" id="SignalP"/>
    </source>
</evidence>
<keyword evidence="1" id="KW-0732">Signal</keyword>
<dbReference type="GO" id="GO:0016020">
    <property type="term" value="C:membrane"/>
    <property type="evidence" value="ECO:0007669"/>
    <property type="project" value="InterPro"/>
</dbReference>
<name>A0A9W7BAF8_9STRA</name>
<evidence type="ECO:0000313" key="4">
    <source>
        <dbReference type="Proteomes" id="UP001162640"/>
    </source>
</evidence>
<evidence type="ECO:0000259" key="2">
    <source>
        <dbReference type="PROSITE" id="PS50227"/>
    </source>
</evidence>
<gene>
    <name evidence="3" type="ORF">TL16_g09524</name>
</gene>
<dbReference type="PROSITE" id="PS50227">
    <property type="entry name" value="G_PROTEIN_RECEP_F2_3"/>
    <property type="match status" value="1"/>
</dbReference>
<feature type="domain" description="G-protein coupled receptors family 2 profile 1" evidence="2">
    <location>
        <begin position="714"/>
        <end position="817"/>
    </location>
</feature>
<feature type="chain" id="PRO_5040984040" description="G-protein coupled receptors family 2 profile 1 domain-containing protein" evidence="1">
    <location>
        <begin position="27"/>
        <end position="2002"/>
    </location>
</feature>
<evidence type="ECO:0000313" key="3">
    <source>
        <dbReference type="EMBL" id="GMH83228.1"/>
    </source>
</evidence>
<dbReference type="EMBL" id="BLQM01000325">
    <property type="protein sequence ID" value="GMH83228.1"/>
    <property type="molecule type" value="Genomic_DNA"/>
</dbReference>
<organism evidence="3 4">
    <name type="scientific">Triparma laevis f. inornata</name>
    <dbReference type="NCBI Taxonomy" id="1714386"/>
    <lineage>
        <taxon>Eukaryota</taxon>
        <taxon>Sar</taxon>
        <taxon>Stramenopiles</taxon>
        <taxon>Ochrophyta</taxon>
        <taxon>Bolidophyceae</taxon>
        <taxon>Parmales</taxon>
        <taxon>Triparmaceae</taxon>
        <taxon>Triparma</taxon>
    </lineage>
</organism>
<accession>A0A9W7BAF8</accession>
<feature type="signal peptide" evidence="1">
    <location>
        <begin position="1"/>
        <end position="26"/>
    </location>
</feature>
<dbReference type="GO" id="GO:0004930">
    <property type="term" value="F:G protein-coupled receptor activity"/>
    <property type="evidence" value="ECO:0007669"/>
    <property type="project" value="InterPro"/>
</dbReference>
<protein>
    <recommendedName>
        <fullName evidence="2">G-protein coupled receptors family 2 profile 1 domain-containing protein</fullName>
    </recommendedName>
</protein>
<comment type="caution">
    <text evidence="3">The sequence shown here is derived from an EMBL/GenBank/DDBJ whole genome shotgun (WGS) entry which is preliminary data.</text>
</comment>